<keyword evidence="2" id="KW-1015">Disulfide bond</keyword>
<evidence type="ECO:0000256" key="3">
    <source>
        <dbReference type="ARBA" id="ARBA00038471"/>
    </source>
</evidence>
<dbReference type="SUPFAM" id="SSF101148">
    <property type="entry name" value="Plant invertase/pectin methylesterase inhibitor"/>
    <property type="match status" value="1"/>
</dbReference>
<dbReference type="InterPro" id="IPR035513">
    <property type="entry name" value="Invertase/methylesterase_inhib"/>
</dbReference>
<accession>A0A371GME9</accession>
<evidence type="ECO:0000256" key="2">
    <source>
        <dbReference type="ARBA" id="ARBA00023157"/>
    </source>
</evidence>
<dbReference type="Pfam" id="PF04043">
    <property type="entry name" value="PMEI"/>
    <property type="match status" value="1"/>
</dbReference>
<feature type="domain" description="Pectinesterase inhibitor" evidence="6">
    <location>
        <begin position="35"/>
        <end position="151"/>
    </location>
</feature>
<dbReference type="Proteomes" id="UP000257109">
    <property type="component" value="Unassembled WGS sequence"/>
</dbReference>
<keyword evidence="1 5" id="KW-0732">Signal</keyword>
<dbReference type="GO" id="GO:0046910">
    <property type="term" value="F:pectinesterase inhibitor activity"/>
    <property type="evidence" value="ECO:0007669"/>
    <property type="project" value="InterPro"/>
</dbReference>
<feature type="chain" id="PRO_5017068075" evidence="5">
    <location>
        <begin position="30"/>
        <end position="380"/>
    </location>
</feature>
<dbReference type="PANTHER" id="PTHR36710:SF4">
    <property type="entry name" value="PLANT INVERTASE_PECTIN METHYLESTERASE INHIBITOR SUPERFAMILY PROTEIN"/>
    <property type="match status" value="1"/>
</dbReference>
<protein>
    <submittedName>
        <fullName evidence="7">Pectinesterase inhibitor</fullName>
    </submittedName>
</protein>
<proteinExistence type="inferred from homology"/>
<dbReference type="EMBL" id="QJKJ01005044">
    <property type="protein sequence ID" value="RDX91742.1"/>
    <property type="molecule type" value="Genomic_DNA"/>
</dbReference>
<dbReference type="InterPro" id="IPR006501">
    <property type="entry name" value="Pectinesterase_inhib_dom"/>
</dbReference>
<dbReference type="NCBIfam" id="TIGR01614">
    <property type="entry name" value="PME_inhib"/>
    <property type="match status" value="1"/>
</dbReference>
<dbReference type="OrthoDB" id="764172at2759"/>
<feature type="non-terminal residue" evidence="7">
    <location>
        <position position="1"/>
    </location>
</feature>
<evidence type="ECO:0000313" key="8">
    <source>
        <dbReference type="Proteomes" id="UP000257109"/>
    </source>
</evidence>
<dbReference type="STRING" id="157652.A0A371GME9"/>
<dbReference type="CDD" id="cd15797">
    <property type="entry name" value="PMEI"/>
    <property type="match status" value="1"/>
</dbReference>
<keyword evidence="4" id="KW-0472">Membrane</keyword>
<keyword evidence="8" id="KW-1185">Reference proteome</keyword>
<dbReference type="AlphaFoldDB" id="A0A371GME9"/>
<evidence type="ECO:0000256" key="1">
    <source>
        <dbReference type="ARBA" id="ARBA00022729"/>
    </source>
</evidence>
<evidence type="ECO:0000313" key="7">
    <source>
        <dbReference type="EMBL" id="RDX91742.1"/>
    </source>
</evidence>
<evidence type="ECO:0000259" key="6">
    <source>
        <dbReference type="Pfam" id="PF04043"/>
    </source>
</evidence>
<gene>
    <name evidence="7" type="primary">PMEI</name>
    <name evidence="7" type="ORF">CR513_26229</name>
</gene>
<name>A0A371GME9_MUCPR</name>
<comment type="similarity">
    <text evidence="3">Belongs to the PMEI family.</text>
</comment>
<keyword evidence="4" id="KW-0812">Transmembrane</keyword>
<comment type="caution">
    <text evidence="7">The sequence shown here is derived from an EMBL/GenBank/DDBJ whole genome shotgun (WGS) entry which is preliminary data.</text>
</comment>
<organism evidence="7 8">
    <name type="scientific">Mucuna pruriens</name>
    <name type="common">Velvet bean</name>
    <name type="synonym">Dolichos pruriens</name>
    <dbReference type="NCBI Taxonomy" id="157652"/>
    <lineage>
        <taxon>Eukaryota</taxon>
        <taxon>Viridiplantae</taxon>
        <taxon>Streptophyta</taxon>
        <taxon>Embryophyta</taxon>
        <taxon>Tracheophyta</taxon>
        <taxon>Spermatophyta</taxon>
        <taxon>Magnoliopsida</taxon>
        <taxon>eudicotyledons</taxon>
        <taxon>Gunneridae</taxon>
        <taxon>Pentapetalae</taxon>
        <taxon>rosids</taxon>
        <taxon>fabids</taxon>
        <taxon>Fabales</taxon>
        <taxon>Fabaceae</taxon>
        <taxon>Papilionoideae</taxon>
        <taxon>50 kb inversion clade</taxon>
        <taxon>NPAAA clade</taxon>
        <taxon>indigoferoid/millettioid clade</taxon>
        <taxon>Phaseoleae</taxon>
        <taxon>Mucuna</taxon>
    </lineage>
</organism>
<dbReference type="PANTHER" id="PTHR36710">
    <property type="entry name" value="PECTINESTERASE INHIBITOR-LIKE"/>
    <property type="match status" value="1"/>
</dbReference>
<reference evidence="7" key="1">
    <citation type="submission" date="2018-05" db="EMBL/GenBank/DDBJ databases">
        <title>Draft genome of Mucuna pruriens seed.</title>
        <authorList>
            <person name="Nnadi N.E."/>
            <person name="Vos R."/>
            <person name="Hasami M.H."/>
            <person name="Devisetty U.K."/>
            <person name="Aguiy J.C."/>
        </authorList>
    </citation>
    <scope>NUCLEOTIDE SEQUENCE [LARGE SCALE GENOMIC DNA]</scope>
    <source>
        <strain evidence="7">JCA_2017</strain>
    </source>
</reference>
<evidence type="ECO:0000256" key="4">
    <source>
        <dbReference type="SAM" id="Phobius"/>
    </source>
</evidence>
<evidence type="ECO:0000256" key="5">
    <source>
        <dbReference type="SAM" id="SignalP"/>
    </source>
</evidence>
<dbReference type="InterPro" id="IPR034086">
    <property type="entry name" value="PMEI_plant"/>
</dbReference>
<feature type="signal peptide" evidence="5">
    <location>
        <begin position="1"/>
        <end position="29"/>
    </location>
</feature>
<keyword evidence="4" id="KW-1133">Transmembrane helix</keyword>
<dbReference type="InterPro" id="IPR052421">
    <property type="entry name" value="PCW_Enzyme_Inhibitor"/>
</dbReference>
<sequence>MFHSSVKHPRLPFLLVVPFLCFVISLCSARIVTKDDICSKHKNPQSCDEILNTIPGTGQGADVGSLSLYIINMAHVNAFDSMTLIHGIMRNSSNVQFKQRYNACAMDYSDALLCFTQAKQSYSSGNYNDIKSQGETVIKDVQDCDTKAYDSPDLRRNNQDLEDISFLNENLVEDVYMTQLQSFVTLSDAGKEVVWIRKFIIKLVIVPNIVGLIYLYYDYNGAIAKAKDEGNQKPHKRERVELWCNPRLNLSRTNGVRLWLNMEIIVLRRNAKGGSDTVSAKSGLGHGRMRQSRTRLGLGLKCRKYRGCSEMQKPGKEYEHYIPRTLEKDDSSGDKEIPGTPLVKKEQYPLKYAKLFRIDQVCQHMGWNMLALTGKIRGML</sequence>
<feature type="transmembrane region" description="Helical" evidence="4">
    <location>
        <begin position="199"/>
        <end position="217"/>
    </location>
</feature>
<dbReference type="Gene3D" id="1.20.140.40">
    <property type="entry name" value="Invertase/pectin methylesterase inhibitor family protein"/>
    <property type="match status" value="1"/>
</dbReference>